<dbReference type="InterPro" id="IPR042469">
    <property type="entry name" value="HECTD3"/>
</dbReference>
<dbReference type="Gene3D" id="3.90.1750.10">
    <property type="entry name" value="Hect, E3 ligase catalytic domains"/>
    <property type="match status" value="1"/>
</dbReference>
<reference evidence="5 6" key="1">
    <citation type="submission" date="2020-08" db="EMBL/GenBank/DDBJ databases">
        <authorList>
            <person name="Newling K."/>
            <person name="Davey J."/>
            <person name="Forrester S."/>
        </authorList>
    </citation>
    <scope>NUCLEOTIDE SEQUENCE [LARGE SCALE GENOMIC DNA]</scope>
    <source>
        <strain evidence="6">Crithidia deanei Carvalho (ATCC PRA-265)</strain>
    </source>
</reference>
<organism evidence="5 6">
    <name type="scientific">Angomonas deanei</name>
    <dbReference type="NCBI Taxonomy" id="59799"/>
    <lineage>
        <taxon>Eukaryota</taxon>
        <taxon>Discoba</taxon>
        <taxon>Euglenozoa</taxon>
        <taxon>Kinetoplastea</taxon>
        <taxon>Metakinetoplastina</taxon>
        <taxon>Trypanosomatida</taxon>
        <taxon>Trypanosomatidae</taxon>
        <taxon>Strigomonadinae</taxon>
        <taxon>Angomonas</taxon>
    </lineage>
</organism>
<dbReference type="CDD" id="cd11709">
    <property type="entry name" value="SPRY"/>
    <property type="match status" value="1"/>
</dbReference>
<feature type="active site" description="Glycyl thioester intermediate" evidence="2">
    <location>
        <position position="805"/>
    </location>
</feature>
<dbReference type="Proteomes" id="UP000515908">
    <property type="component" value="Chromosome 14"/>
</dbReference>
<keyword evidence="5" id="KW-0808">Transferase</keyword>
<evidence type="ECO:0000313" key="5">
    <source>
        <dbReference type="EMBL" id="CAD2219656.1"/>
    </source>
</evidence>
<dbReference type="GO" id="GO:0005737">
    <property type="term" value="C:cytoplasm"/>
    <property type="evidence" value="ECO:0007669"/>
    <property type="project" value="TreeGrafter"/>
</dbReference>
<dbReference type="SMART" id="SM00119">
    <property type="entry name" value="HECTc"/>
    <property type="match status" value="1"/>
</dbReference>
<evidence type="ECO:0000313" key="6">
    <source>
        <dbReference type="Proteomes" id="UP000515908"/>
    </source>
</evidence>
<dbReference type="SUPFAM" id="SSF49899">
    <property type="entry name" value="Concanavalin A-like lectins/glucanases"/>
    <property type="match status" value="1"/>
</dbReference>
<feature type="domain" description="HECT" evidence="4">
    <location>
        <begin position="508"/>
        <end position="843"/>
    </location>
</feature>
<dbReference type="Gene3D" id="3.30.2410.10">
    <property type="entry name" value="Hect, E3 ligase catalytic domain"/>
    <property type="match status" value="1"/>
</dbReference>
<proteinExistence type="predicted"/>
<dbReference type="Pfam" id="PF00622">
    <property type="entry name" value="SPRY"/>
    <property type="match status" value="1"/>
</dbReference>
<dbReference type="InterPro" id="IPR043136">
    <property type="entry name" value="B30.2/SPRY_sf"/>
</dbReference>
<dbReference type="Pfam" id="PF00632">
    <property type="entry name" value="HECT"/>
    <property type="match status" value="1"/>
</dbReference>
<keyword evidence="1 2" id="KW-0833">Ubl conjugation pathway</keyword>
<dbReference type="EMBL" id="LR877158">
    <property type="protein sequence ID" value="CAD2219656.1"/>
    <property type="molecule type" value="Genomic_DNA"/>
</dbReference>
<name>A0A7G2CIQ0_9TRYP</name>
<keyword evidence="6" id="KW-1185">Reference proteome</keyword>
<dbReference type="Gene3D" id="3.30.2160.10">
    <property type="entry name" value="Hect, E3 ligase catalytic domain"/>
    <property type="match status" value="1"/>
</dbReference>
<protein>
    <submittedName>
        <fullName evidence="5">SPRY domain/HECT-domain (Ubiquitin-transferase), putative</fullName>
    </submittedName>
</protein>
<evidence type="ECO:0000256" key="1">
    <source>
        <dbReference type="ARBA" id="ARBA00022786"/>
    </source>
</evidence>
<dbReference type="VEuPathDB" id="TriTrypDB:ADEAN_000716500"/>
<dbReference type="SUPFAM" id="SSF56204">
    <property type="entry name" value="Hect, E3 ligase catalytic domain"/>
    <property type="match status" value="1"/>
</dbReference>
<dbReference type="InterPro" id="IPR013320">
    <property type="entry name" value="ConA-like_dom_sf"/>
</dbReference>
<dbReference type="InterPro" id="IPR035983">
    <property type="entry name" value="Hect_E3_ubiquitin_ligase"/>
</dbReference>
<dbReference type="InterPro" id="IPR001870">
    <property type="entry name" value="B30.2/SPRY"/>
</dbReference>
<dbReference type="PROSITE" id="PS50188">
    <property type="entry name" value="B302_SPRY"/>
    <property type="match status" value="2"/>
</dbReference>
<feature type="domain" description="B30.2/SPRY" evidence="3">
    <location>
        <begin position="76"/>
        <end position="286"/>
    </location>
</feature>
<dbReference type="InterPro" id="IPR003877">
    <property type="entry name" value="SPRY_dom"/>
</dbReference>
<accession>A0A7G2CIQ0</accession>
<evidence type="ECO:0000259" key="4">
    <source>
        <dbReference type="PROSITE" id="PS50237"/>
    </source>
</evidence>
<dbReference type="Gene3D" id="2.60.120.920">
    <property type="match status" value="2"/>
</dbReference>
<dbReference type="PANTHER" id="PTHR46654">
    <property type="entry name" value="E3 UBIQUITIN-PROTEIN LIGASE HECTD3"/>
    <property type="match status" value="1"/>
</dbReference>
<dbReference type="PROSITE" id="PS50237">
    <property type="entry name" value="HECT"/>
    <property type="match status" value="1"/>
</dbReference>
<dbReference type="AlphaFoldDB" id="A0A7G2CIQ0"/>
<gene>
    <name evidence="5" type="ORF">ADEAN_000716500</name>
</gene>
<feature type="domain" description="B30.2/SPRY" evidence="3">
    <location>
        <begin position="1"/>
        <end position="51"/>
    </location>
</feature>
<evidence type="ECO:0000256" key="2">
    <source>
        <dbReference type="PROSITE-ProRule" id="PRU00104"/>
    </source>
</evidence>
<dbReference type="GO" id="GO:0004842">
    <property type="term" value="F:ubiquitin-protein transferase activity"/>
    <property type="evidence" value="ECO:0007669"/>
    <property type="project" value="InterPro"/>
</dbReference>
<dbReference type="PANTHER" id="PTHR46654:SF2">
    <property type="entry name" value="UBIQUITIN-PROTEIN LIGASE"/>
    <property type="match status" value="1"/>
</dbReference>
<dbReference type="OrthoDB" id="239701at2759"/>
<evidence type="ECO:0000259" key="3">
    <source>
        <dbReference type="PROSITE" id="PS50188"/>
    </source>
</evidence>
<dbReference type="InterPro" id="IPR000569">
    <property type="entry name" value="HECT_dom"/>
</dbReference>
<dbReference type="SMART" id="SM00449">
    <property type="entry name" value="SPRY"/>
    <property type="match status" value="1"/>
</dbReference>
<sequence>MDLELNRLTATVNGKPIYTFRKFRRSMDIEVFPAVTFGPSGCEVNFGAAPFKRALPPGYVTVDPCYLFSQSFTQLWGLVLFCQWAAHLEENESKNYVFDDATMSAFKMVTNKVLEFTRYRDGPLPVVLGQPLTDAARKDYETRCGRVSVVEGKWYYEVTVLNDDPDISVGWLTGDGNIGGANKEESTGAKGFSWVLETKRMIACGGAHQVSLGRHKWTAGDVIGCLLDCDEKKVSFTINGVLQKRLHDDEESALFQNIVIDPFGASPLVTRHVKSAVLHNFESSELLHCPEEFCPLGGTDVIHRAVVEYVLFGSQLMKDRNQLALERGSAVKILEYVAQNTDFNPSNQEIYSLSKVLQIHQARGREEESAVRGLAVGECVAHVAALSTLSCAAQSVLPFVHVEYTTKEVDPNMSARVYRAIQPAFFTVKAFCLPYVALELVRRHFMATTEESDLVKLTVNRRRALSTLSDPRATRAERIESSLFGQIYKLISDKPASMFRSGRKLWGITFLGEGADDVGGPYRESIAQICTELMSDKLPLFLPSANQQNNTGTNRDLFVVNPSLNSQQDLDLYRFLGRLIAGCLRRSELLSLSLSPVVWKDLVGERSTLDDLERVDSALVSSLRYLDESRRKGEVSAVLELFTSFTTTVEPAGEVELFPGGKNVPVSKNNLHVLLELTLDYHTRQVGAAQREALCRGFWEVIPLPVVSLLKWYELEEWVCGQKDYDPVVLLNHATYGGISSQSPRVLYLKDTLLQFTREERAKFMRFVSGRERLTPGMQLHIMPDADDDDDTLNKNTKLPHASTCFYQLVLPNYSSQAQMREKLLLAIEHCLDIDATASFQQDNALTRVVIDDDEFEDYSHLQQ</sequence>